<dbReference type="AlphaFoldDB" id="A0AAE0ZG28"/>
<protein>
    <submittedName>
        <fullName evidence="1">Uncharacterized protein</fullName>
    </submittedName>
</protein>
<gene>
    <name evidence="1" type="ORF">RRG08_061233</name>
</gene>
<accession>A0AAE0ZG28</accession>
<sequence>MQPHRATYSLVAFNRFAHASFKGCVQQGSGELEDRPDLGSLSEFDKSLKVLSRLNSVLKIGSRQMLLPCQAQREMVEKPFILFMTCPCAVNNSKYLESWWRVLVLSITLNLLNPSDVLCAVNDSNLMNPSDVS</sequence>
<proteinExistence type="predicted"/>
<dbReference type="Proteomes" id="UP001283361">
    <property type="component" value="Unassembled WGS sequence"/>
</dbReference>
<name>A0AAE0ZG28_9GAST</name>
<dbReference type="EMBL" id="JAWDGP010004017">
    <property type="protein sequence ID" value="KAK3768774.1"/>
    <property type="molecule type" value="Genomic_DNA"/>
</dbReference>
<keyword evidence="2" id="KW-1185">Reference proteome</keyword>
<comment type="caution">
    <text evidence="1">The sequence shown here is derived from an EMBL/GenBank/DDBJ whole genome shotgun (WGS) entry which is preliminary data.</text>
</comment>
<evidence type="ECO:0000313" key="1">
    <source>
        <dbReference type="EMBL" id="KAK3768774.1"/>
    </source>
</evidence>
<evidence type="ECO:0000313" key="2">
    <source>
        <dbReference type="Proteomes" id="UP001283361"/>
    </source>
</evidence>
<organism evidence="1 2">
    <name type="scientific">Elysia crispata</name>
    <name type="common">lettuce slug</name>
    <dbReference type="NCBI Taxonomy" id="231223"/>
    <lineage>
        <taxon>Eukaryota</taxon>
        <taxon>Metazoa</taxon>
        <taxon>Spiralia</taxon>
        <taxon>Lophotrochozoa</taxon>
        <taxon>Mollusca</taxon>
        <taxon>Gastropoda</taxon>
        <taxon>Heterobranchia</taxon>
        <taxon>Euthyneura</taxon>
        <taxon>Panpulmonata</taxon>
        <taxon>Sacoglossa</taxon>
        <taxon>Placobranchoidea</taxon>
        <taxon>Plakobranchidae</taxon>
        <taxon>Elysia</taxon>
    </lineage>
</organism>
<reference evidence="1" key="1">
    <citation type="journal article" date="2023" name="G3 (Bethesda)">
        <title>A reference genome for the long-term kleptoplast-retaining sea slug Elysia crispata morphotype clarki.</title>
        <authorList>
            <person name="Eastman K.E."/>
            <person name="Pendleton A.L."/>
            <person name="Shaikh M.A."/>
            <person name="Suttiyut T."/>
            <person name="Ogas R."/>
            <person name="Tomko P."/>
            <person name="Gavelis G."/>
            <person name="Widhalm J.R."/>
            <person name="Wisecaver J.H."/>
        </authorList>
    </citation>
    <scope>NUCLEOTIDE SEQUENCE</scope>
    <source>
        <strain evidence="1">ECLA1</strain>
    </source>
</reference>